<organism evidence="4 5">
    <name type="scientific">Cryptolaemus montrouzieri</name>
    <dbReference type="NCBI Taxonomy" id="559131"/>
    <lineage>
        <taxon>Eukaryota</taxon>
        <taxon>Metazoa</taxon>
        <taxon>Ecdysozoa</taxon>
        <taxon>Arthropoda</taxon>
        <taxon>Hexapoda</taxon>
        <taxon>Insecta</taxon>
        <taxon>Pterygota</taxon>
        <taxon>Neoptera</taxon>
        <taxon>Endopterygota</taxon>
        <taxon>Coleoptera</taxon>
        <taxon>Polyphaga</taxon>
        <taxon>Cucujiformia</taxon>
        <taxon>Coccinelloidea</taxon>
        <taxon>Coccinellidae</taxon>
        <taxon>Scymninae</taxon>
        <taxon>Scymnini</taxon>
        <taxon>Cryptolaemus</taxon>
    </lineage>
</organism>
<comment type="caution">
    <text evidence="4">The sequence shown here is derived from an EMBL/GenBank/DDBJ whole genome shotgun (WGS) entry which is preliminary data.</text>
</comment>
<reference evidence="4 5" key="1">
    <citation type="journal article" date="2021" name="BMC Biol.">
        <title>Horizontally acquired antibacterial genes associated with adaptive radiation of ladybird beetles.</title>
        <authorList>
            <person name="Li H.S."/>
            <person name="Tang X.F."/>
            <person name="Huang Y.H."/>
            <person name="Xu Z.Y."/>
            <person name="Chen M.L."/>
            <person name="Du X.Y."/>
            <person name="Qiu B.Y."/>
            <person name="Chen P.T."/>
            <person name="Zhang W."/>
            <person name="Slipinski A."/>
            <person name="Escalona H.E."/>
            <person name="Waterhouse R.M."/>
            <person name="Zwick A."/>
            <person name="Pang H."/>
        </authorList>
    </citation>
    <scope>NUCLEOTIDE SEQUENCE [LARGE SCALE GENOMIC DNA]</scope>
    <source>
        <strain evidence="4">SYSU2018</strain>
    </source>
</reference>
<gene>
    <name evidence="4" type="ORF">HHI36_000104</name>
</gene>
<evidence type="ECO:0000313" key="4">
    <source>
        <dbReference type="EMBL" id="KAL3285574.1"/>
    </source>
</evidence>
<dbReference type="InterPro" id="IPR006768">
    <property type="entry name" value="Cwf19-like_C_dom-1"/>
</dbReference>
<sequence>MSTEDKQKILLCGDVEGKFNALFKRVNSIIKKSGQEFEEYKTGIKKVPLPTYVLGPNKDDHLALYPQEDEELCPNVFYLGKRGIFTNSKGLRIAYISGIGSLDSREAYNYNGSDITELFDLCVRGNPAFRGVDILLSSQWPTNIRNNLDKNATQPMNSSELTSWLIMKLKPRYVVSGLEGSYYERPPFRIPSLGDHDSTLEISCRFIGLARVDNPNKEKWIYALSLKPLDKMKISELIQKTTDETGCPFSFDDLQCSIFKTKKKEVGMKQYFYDTSSPIDEPKSKKQKRAKIEFDQEKCWFCLASPSVEKHLIITVADHSYMALAKGGVVEEHFLICPIQHYQNSLNQPEPVKLEIDQFKRALYKFFDREGKVPVFFERNYKTSHMQLQVVPISKQATRELKEIFMEEAEAHSLNLDVLESHDRLDQVIPPNVPYFLVELPNGSILYTKIKGSFPINFGREVLCTGPILNLPERIEWKECSLSRDEEERLVQRIRTDFEPYDFSV</sequence>
<dbReference type="Proteomes" id="UP001516400">
    <property type="component" value="Unassembled WGS sequence"/>
</dbReference>
<evidence type="ECO:0008006" key="6">
    <source>
        <dbReference type="Google" id="ProtNLM"/>
    </source>
</evidence>
<feature type="domain" description="Cwf19-like protein C-terminal" evidence="2">
    <location>
        <begin position="421"/>
        <end position="503"/>
    </location>
</feature>
<protein>
    <recommendedName>
        <fullName evidence="6">CWF19-like protein 1</fullName>
    </recommendedName>
</protein>
<dbReference type="PANTHER" id="PTHR12072">
    <property type="entry name" value="CWF19, CELL CYCLE CONTROL PROTEIN"/>
    <property type="match status" value="1"/>
</dbReference>
<evidence type="ECO:0000259" key="2">
    <source>
        <dbReference type="Pfam" id="PF04676"/>
    </source>
</evidence>
<dbReference type="Pfam" id="PF04677">
    <property type="entry name" value="CwfJ_C_1"/>
    <property type="match status" value="1"/>
</dbReference>
<evidence type="ECO:0000313" key="5">
    <source>
        <dbReference type="Proteomes" id="UP001516400"/>
    </source>
</evidence>
<dbReference type="PANTHER" id="PTHR12072:SF4">
    <property type="entry name" value="CWF19-LIKE PROTEIN 1"/>
    <property type="match status" value="1"/>
</dbReference>
<evidence type="ECO:0000256" key="1">
    <source>
        <dbReference type="ARBA" id="ARBA00006795"/>
    </source>
</evidence>
<comment type="similarity">
    <text evidence="1">Belongs to the CWF19 family.</text>
</comment>
<dbReference type="AlphaFoldDB" id="A0ABD2P3L4"/>
<dbReference type="Pfam" id="PF04676">
    <property type="entry name" value="CwfJ_C_2"/>
    <property type="match status" value="1"/>
</dbReference>
<feature type="domain" description="Cwf19-like C-terminal" evidence="3">
    <location>
        <begin position="288"/>
        <end position="405"/>
    </location>
</feature>
<dbReference type="InterPro" id="IPR006767">
    <property type="entry name" value="Cwf19-like_C_dom-2"/>
</dbReference>
<accession>A0ABD2P3L4</accession>
<dbReference type="EMBL" id="JABFTP020000185">
    <property type="protein sequence ID" value="KAL3285574.1"/>
    <property type="molecule type" value="Genomic_DNA"/>
</dbReference>
<evidence type="ECO:0000259" key="3">
    <source>
        <dbReference type="Pfam" id="PF04677"/>
    </source>
</evidence>
<keyword evidence="5" id="KW-1185">Reference proteome</keyword>
<name>A0ABD2P3L4_9CUCU</name>
<dbReference type="InterPro" id="IPR040194">
    <property type="entry name" value="Cwf19-like"/>
</dbReference>
<dbReference type="CDD" id="cd07380">
    <property type="entry name" value="MPP_CWF19_N"/>
    <property type="match status" value="1"/>
</dbReference>
<proteinExistence type="inferred from homology"/>